<dbReference type="Pfam" id="PF00122">
    <property type="entry name" value="E1-E2_ATPase"/>
    <property type="match status" value="1"/>
</dbReference>
<dbReference type="GO" id="GO:0043682">
    <property type="term" value="F:P-type divalent copper transporter activity"/>
    <property type="evidence" value="ECO:0007669"/>
    <property type="project" value="TreeGrafter"/>
</dbReference>
<evidence type="ECO:0000256" key="11">
    <source>
        <dbReference type="ARBA" id="ARBA00074171"/>
    </source>
</evidence>
<dbReference type="Pfam" id="PF00702">
    <property type="entry name" value="Hydrolase"/>
    <property type="match status" value="1"/>
</dbReference>
<evidence type="ECO:0000256" key="2">
    <source>
        <dbReference type="ARBA" id="ARBA00006024"/>
    </source>
</evidence>
<keyword evidence="4 12" id="KW-0479">Metal-binding</keyword>
<dbReference type="GO" id="GO:0005507">
    <property type="term" value="F:copper ion binding"/>
    <property type="evidence" value="ECO:0007669"/>
    <property type="project" value="TreeGrafter"/>
</dbReference>
<dbReference type="CDD" id="cd00371">
    <property type="entry name" value="HMA"/>
    <property type="match status" value="1"/>
</dbReference>
<dbReference type="Pfam" id="PF00403">
    <property type="entry name" value="HMA"/>
    <property type="match status" value="1"/>
</dbReference>
<evidence type="ECO:0000256" key="1">
    <source>
        <dbReference type="ARBA" id="ARBA00004651"/>
    </source>
</evidence>
<dbReference type="GO" id="GO:0055070">
    <property type="term" value="P:copper ion homeostasis"/>
    <property type="evidence" value="ECO:0007669"/>
    <property type="project" value="TreeGrafter"/>
</dbReference>
<evidence type="ECO:0000256" key="7">
    <source>
        <dbReference type="ARBA" id="ARBA00022967"/>
    </source>
</evidence>
<keyword evidence="9 12" id="KW-0472">Membrane</keyword>
<dbReference type="Gene3D" id="3.40.1110.10">
    <property type="entry name" value="Calcium-transporting ATPase, cytoplasmic domain N"/>
    <property type="match status" value="1"/>
</dbReference>
<keyword evidence="7" id="KW-1278">Translocase</keyword>
<name>A0A7W4YHX4_LEIAQ</name>
<dbReference type="NCBIfam" id="TIGR01511">
    <property type="entry name" value="ATPase-IB1_Cu"/>
    <property type="match status" value="1"/>
</dbReference>
<dbReference type="InterPro" id="IPR023214">
    <property type="entry name" value="HAD_sf"/>
</dbReference>
<evidence type="ECO:0000256" key="6">
    <source>
        <dbReference type="ARBA" id="ARBA00022840"/>
    </source>
</evidence>
<comment type="caution">
    <text evidence="14">The sequence shown here is derived from an EMBL/GenBank/DDBJ whole genome shotgun (WGS) entry which is preliminary data.</text>
</comment>
<dbReference type="InterPro" id="IPR036163">
    <property type="entry name" value="HMA_dom_sf"/>
</dbReference>
<protein>
    <recommendedName>
        <fullName evidence="11">Cation-transporting P-type ATPase B</fullName>
    </recommendedName>
</protein>
<organism evidence="14 15">
    <name type="scientific">Leifsonia aquatica</name>
    <name type="common">Corynebacterium aquaticum</name>
    <dbReference type="NCBI Taxonomy" id="144185"/>
    <lineage>
        <taxon>Bacteria</taxon>
        <taxon>Bacillati</taxon>
        <taxon>Actinomycetota</taxon>
        <taxon>Actinomycetes</taxon>
        <taxon>Micrococcales</taxon>
        <taxon>Microbacteriaceae</taxon>
        <taxon>Leifsonia</taxon>
    </lineage>
</organism>
<dbReference type="GO" id="GO:0005524">
    <property type="term" value="F:ATP binding"/>
    <property type="evidence" value="ECO:0007669"/>
    <property type="project" value="UniProtKB-UniRule"/>
</dbReference>
<comment type="catalytic activity">
    <reaction evidence="10">
        <text>ATP + H2O = ADP + phosphate + H(+)</text>
        <dbReference type="Rhea" id="RHEA:13065"/>
        <dbReference type="ChEBI" id="CHEBI:15377"/>
        <dbReference type="ChEBI" id="CHEBI:15378"/>
        <dbReference type="ChEBI" id="CHEBI:30616"/>
        <dbReference type="ChEBI" id="CHEBI:43474"/>
        <dbReference type="ChEBI" id="CHEBI:456216"/>
    </reaction>
</comment>
<proteinExistence type="inferred from homology"/>
<dbReference type="FunFam" id="2.70.150.10:FF:000002">
    <property type="entry name" value="Copper-transporting ATPase 1, putative"/>
    <property type="match status" value="1"/>
</dbReference>
<evidence type="ECO:0000313" key="14">
    <source>
        <dbReference type="EMBL" id="MBB2965857.1"/>
    </source>
</evidence>
<keyword evidence="12" id="KW-1003">Cell membrane</keyword>
<dbReference type="NCBIfam" id="TIGR01512">
    <property type="entry name" value="ATPase-IB2_Cd"/>
    <property type="match status" value="1"/>
</dbReference>
<keyword evidence="15" id="KW-1185">Reference proteome</keyword>
<dbReference type="SUPFAM" id="SSF55008">
    <property type="entry name" value="HMA, heavy metal-associated domain"/>
    <property type="match status" value="1"/>
</dbReference>
<dbReference type="InterPro" id="IPR017969">
    <property type="entry name" value="Heavy-metal-associated_CS"/>
</dbReference>
<dbReference type="InterPro" id="IPR036412">
    <property type="entry name" value="HAD-like_sf"/>
</dbReference>
<dbReference type="CDD" id="cd02094">
    <property type="entry name" value="P-type_ATPase_Cu-like"/>
    <property type="match status" value="1"/>
</dbReference>
<feature type="transmembrane region" description="Helical" evidence="12">
    <location>
        <begin position="695"/>
        <end position="713"/>
    </location>
</feature>
<dbReference type="SUPFAM" id="SSF81653">
    <property type="entry name" value="Calcium ATPase, transduction domain A"/>
    <property type="match status" value="1"/>
</dbReference>
<evidence type="ECO:0000259" key="13">
    <source>
        <dbReference type="PROSITE" id="PS50846"/>
    </source>
</evidence>
<dbReference type="PROSITE" id="PS00154">
    <property type="entry name" value="ATPASE_E1_E2"/>
    <property type="match status" value="1"/>
</dbReference>
<dbReference type="PROSITE" id="PS50846">
    <property type="entry name" value="HMA_2"/>
    <property type="match status" value="1"/>
</dbReference>
<dbReference type="InterPro" id="IPR059000">
    <property type="entry name" value="ATPase_P-type_domA"/>
</dbReference>
<dbReference type="SFLD" id="SFLDG00002">
    <property type="entry name" value="C1.7:_P-type_atpase_like"/>
    <property type="match status" value="1"/>
</dbReference>
<evidence type="ECO:0000313" key="15">
    <source>
        <dbReference type="Proteomes" id="UP000538196"/>
    </source>
</evidence>
<keyword evidence="8 12" id="KW-1133">Transmembrane helix</keyword>
<dbReference type="EMBL" id="JACHVP010000001">
    <property type="protein sequence ID" value="MBB2965857.1"/>
    <property type="molecule type" value="Genomic_DNA"/>
</dbReference>
<feature type="transmembrane region" description="Helical" evidence="12">
    <location>
        <begin position="125"/>
        <end position="143"/>
    </location>
</feature>
<dbReference type="NCBIfam" id="TIGR01494">
    <property type="entry name" value="ATPase_P-type"/>
    <property type="match status" value="1"/>
</dbReference>
<sequence>MTAVESLARVDLAIEGMTCASCVARVEKRLGRVEGVTATVNLATERASALVPADLDVAALVAEVEKAGYGARLLHDERDASAGSGPDDAGEARDGRRLVPRMLVSAALSVPIVLIAMIEPLHFPGWEWVSLLLAAPVVLWGGWPFHRSAAVNLRHGATTMDTLVSLGTLAAYAWSLVVLLLGAGGHVYFEVAAVVTTFLLVGRYAEARSRRRAGEALRGLAQASAREVSLLDESGNERRIPVALLSAGDRFVVRPGERIAADGEVLEGEAAVDASAMTGESVPVEVSAGDDVTAGTVAAGGMLVVRAVRVGADTRVSRLAALVEQAQLGKTRAQRSADRVSSVFVPIVIGLAVLTFAVWWLVTGDAAAAVSPAVAVLIVACPCALGLATPTALLVGTGRAAQRGILISGPEALERAGRIDTVVFDKTGTLTTGRMSVARTVVAPDASLDEVLRLASAAERGSEHPLGRAIAEAAPSDAVVAGFRAVAGFGVTAVVDGREVVVARAADGLPPLLEGAVSEIRAAGATAVAVSIDGAPMAVLAVSDPLRADAADAVERVRALGAEPVVLSGDHEATVRATVAGLGTVRAVGGVAPEGKAAEIARLQAGGRAVAMVGDGVNDAAALATADLGIALGTGSDIAIEAADLTLLRPEPSLVADALRLSRRMLAVIRGNLFWAFAYNVAALPIAALGLLDPMIAGAAMVFSSVFVVLHSLRLRRF</sequence>
<dbReference type="PANTHER" id="PTHR43520:SF8">
    <property type="entry name" value="P-TYPE CU(+) TRANSPORTER"/>
    <property type="match status" value="1"/>
</dbReference>
<dbReference type="InterPro" id="IPR001757">
    <property type="entry name" value="P_typ_ATPase"/>
</dbReference>
<accession>A0A7W4YHX4</accession>
<keyword evidence="5 12" id="KW-0547">Nucleotide-binding</keyword>
<feature type="transmembrane region" description="Helical" evidence="12">
    <location>
        <begin position="163"/>
        <end position="181"/>
    </location>
</feature>
<dbReference type="InterPro" id="IPR006121">
    <property type="entry name" value="HMA_dom"/>
</dbReference>
<dbReference type="Gene3D" id="3.40.50.1000">
    <property type="entry name" value="HAD superfamily/HAD-like"/>
    <property type="match status" value="1"/>
</dbReference>
<evidence type="ECO:0000256" key="4">
    <source>
        <dbReference type="ARBA" id="ARBA00022723"/>
    </source>
</evidence>
<evidence type="ECO:0000256" key="3">
    <source>
        <dbReference type="ARBA" id="ARBA00022692"/>
    </source>
</evidence>
<dbReference type="InterPro" id="IPR044492">
    <property type="entry name" value="P_typ_ATPase_HD_dom"/>
</dbReference>
<dbReference type="GO" id="GO:0016887">
    <property type="term" value="F:ATP hydrolysis activity"/>
    <property type="evidence" value="ECO:0007669"/>
    <property type="project" value="InterPro"/>
</dbReference>
<feature type="transmembrane region" description="Helical" evidence="12">
    <location>
        <begin position="340"/>
        <end position="362"/>
    </location>
</feature>
<keyword evidence="6 12" id="KW-0067">ATP-binding</keyword>
<dbReference type="InterPro" id="IPR018303">
    <property type="entry name" value="ATPase_P-typ_P_site"/>
</dbReference>
<dbReference type="SFLD" id="SFLDS00003">
    <property type="entry name" value="Haloacid_Dehalogenase"/>
    <property type="match status" value="1"/>
</dbReference>
<dbReference type="SFLD" id="SFLDF00027">
    <property type="entry name" value="p-type_atpase"/>
    <property type="match status" value="1"/>
</dbReference>
<dbReference type="InterPro" id="IPR023298">
    <property type="entry name" value="ATPase_P-typ_TM_dom_sf"/>
</dbReference>
<dbReference type="PRINTS" id="PR00943">
    <property type="entry name" value="CUATPASE"/>
</dbReference>
<dbReference type="Gene3D" id="2.70.150.10">
    <property type="entry name" value="Calcium-transporting ATPase, cytoplasmic transduction domain A"/>
    <property type="match status" value="1"/>
</dbReference>
<dbReference type="PROSITE" id="PS01047">
    <property type="entry name" value="HMA_1"/>
    <property type="match status" value="1"/>
</dbReference>
<dbReference type="SUPFAM" id="SSF81665">
    <property type="entry name" value="Calcium ATPase, transmembrane domain M"/>
    <property type="match status" value="1"/>
</dbReference>
<dbReference type="PRINTS" id="PR00119">
    <property type="entry name" value="CATATPASE"/>
</dbReference>
<evidence type="ECO:0000256" key="8">
    <source>
        <dbReference type="ARBA" id="ARBA00022989"/>
    </source>
</evidence>
<feature type="transmembrane region" description="Helical" evidence="12">
    <location>
        <begin position="374"/>
        <end position="395"/>
    </location>
</feature>
<comment type="subcellular location">
    <subcellularLocation>
        <location evidence="1">Cell membrane</location>
        <topology evidence="1">Multi-pass membrane protein</topology>
    </subcellularLocation>
</comment>
<dbReference type="FunFam" id="3.30.70.100:FF:000005">
    <property type="entry name" value="Copper-exporting P-type ATPase A"/>
    <property type="match status" value="1"/>
</dbReference>
<dbReference type="RefSeq" id="WP_338091995.1">
    <property type="nucleotide sequence ID" value="NZ_JACHVP010000001.1"/>
</dbReference>
<reference evidence="14 15" key="1">
    <citation type="submission" date="2020-08" db="EMBL/GenBank/DDBJ databases">
        <title>Sequencing the genomes of 1000 actinobacteria strains.</title>
        <authorList>
            <person name="Klenk H.-P."/>
        </authorList>
    </citation>
    <scope>NUCLEOTIDE SEQUENCE [LARGE SCALE GENOMIC DNA]</scope>
    <source>
        <strain evidence="14 15">DSM 20146</strain>
    </source>
</reference>
<dbReference type="PANTHER" id="PTHR43520">
    <property type="entry name" value="ATP7, ISOFORM B"/>
    <property type="match status" value="1"/>
</dbReference>
<evidence type="ECO:0000256" key="5">
    <source>
        <dbReference type="ARBA" id="ARBA00022741"/>
    </source>
</evidence>
<keyword evidence="3 12" id="KW-0812">Transmembrane</keyword>
<gene>
    <name evidence="14" type="ORF">FHX33_000589</name>
</gene>
<dbReference type="AlphaFoldDB" id="A0A7W4YHX4"/>
<dbReference type="InterPro" id="IPR027256">
    <property type="entry name" value="P-typ_ATPase_IB"/>
</dbReference>
<dbReference type="NCBIfam" id="TIGR01525">
    <property type="entry name" value="ATPase-IB_hvy"/>
    <property type="match status" value="1"/>
</dbReference>
<evidence type="ECO:0000256" key="12">
    <source>
        <dbReference type="RuleBase" id="RU362081"/>
    </source>
</evidence>
<feature type="domain" description="HMA" evidence="13">
    <location>
        <begin position="8"/>
        <end position="72"/>
    </location>
</feature>
<feature type="transmembrane region" description="Helical" evidence="12">
    <location>
        <begin position="187"/>
        <end position="205"/>
    </location>
</feature>
<dbReference type="InterPro" id="IPR023299">
    <property type="entry name" value="ATPase_P-typ_cyto_dom_N"/>
</dbReference>
<dbReference type="Proteomes" id="UP000538196">
    <property type="component" value="Unassembled WGS sequence"/>
</dbReference>
<dbReference type="InterPro" id="IPR008250">
    <property type="entry name" value="ATPase_P-typ_transduc_dom_A_sf"/>
</dbReference>
<dbReference type="GO" id="GO:0005886">
    <property type="term" value="C:plasma membrane"/>
    <property type="evidence" value="ECO:0007669"/>
    <property type="project" value="UniProtKB-SubCell"/>
</dbReference>
<evidence type="ECO:0000256" key="10">
    <source>
        <dbReference type="ARBA" id="ARBA00049360"/>
    </source>
</evidence>
<comment type="similarity">
    <text evidence="2 12">Belongs to the cation transport ATPase (P-type) (TC 3.A.3) family. Type IB subfamily.</text>
</comment>
<dbReference type="Gene3D" id="3.30.70.100">
    <property type="match status" value="1"/>
</dbReference>
<feature type="transmembrane region" description="Helical" evidence="12">
    <location>
        <begin position="102"/>
        <end position="119"/>
    </location>
</feature>
<dbReference type="SUPFAM" id="SSF56784">
    <property type="entry name" value="HAD-like"/>
    <property type="match status" value="1"/>
</dbReference>
<evidence type="ECO:0000256" key="9">
    <source>
        <dbReference type="ARBA" id="ARBA00023136"/>
    </source>
</evidence>
<feature type="transmembrane region" description="Helical" evidence="12">
    <location>
        <begin position="667"/>
        <end position="689"/>
    </location>
</feature>